<comment type="caution">
    <text evidence="2">The sequence shown here is derived from an EMBL/GenBank/DDBJ whole genome shotgun (WGS) entry which is preliminary data.</text>
</comment>
<organism evidence="2 3">
    <name type="scientific">Parachaetomium inaequale</name>
    <dbReference type="NCBI Taxonomy" id="2588326"/>
    <lineage>
        <taxon>Eukaryota</taxon>
        <taxon>Fungi</taxon>
        <taxon>Dikarya</taxon>
        <taxon>Ascomycota</taxon>
        <taxon>Pezizomycotina</taxon>
        <taxon>Sordariomycetes</taxon>
        <taxon>Sordariomycetidae</taxon>
        <taxon>Sordariales</taxon>
        <taxon>Chaetomiaceae</taxon>
        <taxon>Parachaetomium</taxon>
    </lineage>
</organism>
<sequence>MVSSTLSSSTKPSHDGAHEGQGSGGNSTGGSENNKGKTGETKIYLTVFIFRGTPSDTWDKRHVLLYLTSPDLPDFHKTIHTQRDERTNLWVVDRVQQAVEWIEEVAYLSHVNAGVLAVPAGREMVPMDIIAAVGGGERPEDWNCQNFLYEGFQELVDRGFQTQEWCDAVVGEMMDKLLEDAVG</sequence>
<feature type="region of interest" description="Disordered" evidence="1">
    <location>
        <begin position="1"/>
        <end position="37"/>
    </location>
</feature>
<evidence type="ECO:0000313" key="3">
    <source>
        <dbReference type="Proteomes" id="UP001303115"/>
    </source>
</evidence>
<dbReference type="Proteomes" id="UP001303115">
    <property type="component" value="Unassembled WGS sequence"/>
</dbReference>
<evidence type="ECO:0000256" key="1">
    <source>
        <dbReference type="SAM" id="MobiDB-lite"/>
    </source>
</evidence>
<reference evidence="3" key="1">
    <citation type="journal article" date="2023" name="Mol. Phylogenet. Evol.">
        <title>Genome-scale phylogeny and comparative genomics of the fungal order Sordariales.</title>
        <authorList>
            <person name="Hensen N."/>
            <person name="Bonometti L."/>
            <person name="Westerberg I."/>
            <person name="Brannstrom I.O."/>
            <person name="Guillou S."/>
            <person name="Cros-Aarteil S."/>
            <person name="Calhoun S."/>
            <person name="Haridas S."/>
            <person name="Kuo A."/>
            <person name="Mondo S."/>
            <person name="Pangilinan J."/>
            <person name="Riley R."/>
            <person name="LaButti K."/>
            <person name="Andreopoulos B."/>
            <person name="Lipzen A."/>
            <person name="Chen C."/>
            <person name="Yan M."/>
            <person name="Daum C."/>
            <person name="Ng V."/>
            <person name="Clum A."/>
            <person name="Steindorff A."/>
            <person name="Ohm R.A."/>
            <person name="Martin F."/>
            <person name="Silar P."/>
            <person name="Natvig D.O."/>
            <person name="Lalanne C."/>
            <person name="Gautier V."/>
            <person name="Ament-Velasquez S.L."/>
            <person name="Kruys A."/>
            <person name="Hutchinson M.I."/>
            <person name="Powell A.J."/>
            <person name="Barry K."/>
            <person name="Miller A.N."/>
            <person name="Grigoriev I.V."/>
            <person name="Debuchy R."/>
            <person name="Gladieux P."/>
            <person name="Hiltunen Thoren M."/>
            <person name="Johannesson H."/>
        </authorList>
    </citation>
    <scope>NUCLEOTIDE SEQUENCE [LARGE SCALE GENOMIC DNA]</scope>
    <source>
        <strain evidence="3">CBS 284.82</strain>
    </source>
</reference>
<accession>A0AAN6PBE3</accession>
<protein>
    <submittedName>
        <fullName evidence="2">Uncharacterized protein</fullName>
    </submittedName>
</protein>
<feature type="compositionally biased region" description="Low complexity" evidence="1">
    <location>
        <begin position="1"/>
        <end position="11"/>
    </location>
</feature>
<name>A0AAN6PBE3_9PEZI</name>
<dbReference type="EMBL" id="MU854450">
    <property type="protein sequence ID" value="KAK4035253.1"/>
    <property type="molecule type" value="Genomic_DNA"/>
</dbReference>
<feature type="compositionally biased region" description="Gly residues" evidence="1">
    <location>
        <begin position="19"/>
        <end position="28"/>
    </location>
</feature>
<gene>
    <name evidence="2" type="ORF">C8A01DRAFT_48516</name>
</gene>
<evidence type="ECO:0000313" key="2">
    <source>
        <dbReference type="EMBL" id="KAK4035253.1"/>
    </source>
</evidence>
<dbReference type="AlphaFoldDB" id="A0AAN6PBE3"/>
<proteinExistence type="predicted"/>
<keyword evidence="3" id="KW-1185">Reference proteome</keyword>